<dbReference type="Gene3D" id="3.20.20.220">
    <property type="match status" value="1"/>
</dbReference>
<evidence type="ECO:0000256" key="6">
    <source>
        <dbReference type="ARBA" id="ARBA00022827"/>
    </source>
</evidence>
<dbReference type="PANTHER" id="PTHR45754:SF3">
    <property type="entry name" value="METHYLENETETRAHYDROFOLATE REDUCTASE (NADPH)"/>
    <property type="match status" value="1"/>
</dbReference>
<dbReference type="NCBIfam" id="TIGR00676">
    <property type="entry name" value="fadh2"/>
    <property type="match status" value="1"/>
</dbReference>
<dbReference type="EC" id="1.5.1.54" evidence="12"/>
<evidence type="ECO:0000256" key="8">
    <source>
        <dbReference type="ARBA" id="ARBA00023027"/>
    </source>
</evidence>
<keyword evidence="9" id="KW-0486">Methionine biosynthesis</keyword>
<name>A0A2X2YEE7_CLOPF</name>
<dbReference type="EMBL" id="UAWG01000002">
    <property type="protein sequence ID" value="SQB58825.1"/>
    <property type="molecule type" value="Genomic_DNA"/>
</dbReference>
<dbReference type="CDD" id="cd00537">
    <property type="entry name" value="MTHFR"/>
    <property type="match status" value="1"/>
</dbReference>
<keyword evidence="4" id="KW-0028">Amino-acid biosynthesis</keyword>
<evidence type="ECO:0000256" key="11">
    <source>
        <dbReference type="ARBA" id="ARBA00048628"/>
    </source>
</evidence>
<evidence type="ECO:0000256" key="12">
    <source>
        <dbReference type="RuleBase" id="RU003862"/>
    </source>
</evidence>
<proteinExistence type="inferred from homology"/>
<evidence type="ECO:0000256" key="7">
    <source>
        <dbReference type="ARBA" id="ARBA00023002"/>
    </source>
</evidence>
<evidence type="ECO:0000313" key="13">
    <source>
        <dbReference type="EMBL" id="SQB58825.1"/>
    </source>
</evidence>
<dbReference type="GO" id="GO:0106312">
    <property type="term" value="F:methylenetetrahydrofolate reductase (NADH) activity"/>
    <property type="evidence" value="ECO:0007669"/>
    <property type="project" value="UniProtKB-EC"/>
</dbReference>
<evidence type="ECO:0000256" key="5">
    <source>
        <dbReference type="ARBA" id="ARBA00022630"/>
    </source>
</evidence>
<dbReference type="InterPro" id="IPR004620">
    <property type="entry name" value="MTHF_reductase_bac"/>
</dbReference>
<dbReference type="SUPFAM" id="SSF51730">
    <property type="entry name" value="FAD-linked oxidoreductase"/>
    <property type="match status" value="1"/>
</dbReference>
<comment type="pathway">
    <text evidence="2 12">One-carbon metabolism; tetrahydrofolate interconversion.</text>
</comment>
<keyword evidence="8" id="KW-0520">NAD</keyword>
<dbReference type="GO" id="GO:0009086">
    <property type="term" value="P:methionine biosynthetic process"/>
    <property type="evidence" value="ECO:0007669"/>
    <property type="project" value="UniProtKB-KW"/>
</dbReference>
<dbReference type="AlphaFoldDB" id="A0A2X2YEE7"/>
<dbReference type="InterPro" id="IPR029041">
    <property type="entry name" value="FAD-linked_oxidoreductase-like"/>
</dbReference>
<keyword evidence="5 12" id="KW-0285">Flavoprotein</keyword>
<protein>
    <recommendedName>
        <fullName evidence="12">Methylenetetrahydrofolate reductase</fullName>
        <ecNumber evidence="12">1.5.1.54</ecNumber>
    </recommendedName>
</protein>
<dbReference type="GO" id="GO:0071949">
    <property type="term" value="F:FAD binding"/>
    <property type="evidence" value="ECO:0007669"/>
    <property type="project" value="TreeGrafter"/>
</dbReference>
<dbReference type="Pfam" id="PF02219">
    <property type="entry name" value="MTHFR"/>
    <property type="match status" value="1"/>
</dbReference>
<evidence type="ECO:0000256" key="2">
    <source>
        <dbReference type="ARBA" id="ARBA00004777"/>
    </source>
</evidence>
<dbReference type="Proteomes" id="UP000249986">
    <property type="component" value="Unassembled WGS sequence"/>
</dbReference>
<evidence type="ECO:0000256" key="9">
    <source>
        <dbReference type="ARBA" id="ARBA00023167"/>
    </source>
</evidence>
<keyword evidence="7 12" id="KW-0560">Oxidoreductase</keyword>
<gene>
    <name evidence="13" type="primary">metF</name>
    <name evidence="13" type="ORF">NCTC10719_00827</name>
</gene>
<sequence>MNIRELFDKKEFVFSFEVFPPKESTSIKNIYKTLEEIQELKPDFISVTYGAGGNFTSNRTIELSSIIKNKYNLETLAHLTCIGAKRKEIEQTLNILKSKGIENVLALRGDKRENIISEYSSSIDLIKHIEKYRDINIVGACYPEVHPEAIDNNKDLEFLKRKVDAGANHLISQLFFDNNIFFDFLESCEKKGIDVPIQAGIMPVVNKKQIERILSLCKATFPKKFMKIINKYEYNKEALRDAGIAYANEQIIDLISSGIKGVHLYTMNNSYVAKNIVSGTKNIINSVNKKIL</sequence>
<dbReference type="GO" id="GO:0035999">
    <property type="term" value="P:tetrahydrofolate interconversion"/>
    <property type="evidence" value="ECO:0007669"/>
    <property type="project" value="UniProtKB-UniPathway"/>
</dbReference>
<evidence type="ECO:0000256" key="1">
    <source>
        <dbReference type="ARBA" id="ARBA00001974"/>
    </source>
</evidence>
<evidence type="ECO:0000256" key="4">
    <source>
        <dbReference type="ARBA" id="ARBA00022605"/>
    </source>
</evidence>
<comment type="cofactor">
    <cofactor evidence="1 12">
        <name>FAD</name>
        <dbReference type="ChEBI" id="CHEBI:57692"/>
    </cofactor>
</comment>
<evidence type="ECO:0000256" key="10">
    <source>
        <dbReference type="ARBA" id="ARBA00034478"/>
    </source>
</evidence>
<dbReference type="PANTHER" id="PTHR45754">
    <property type="entry name" value="METHYLENETETRAHYDROFOLATE REDUCTASE"/>
    <property type="match status" value="1"/>
</dbReference>
<dbReference type="UniPathway" id="UPA00193"/>
<dbReference type="InterPro" id="IPR003171">
    <property type="entry name" value="Mehydrof_redctse-like"/>
</dbReference>
<comment type="pathway">
    <text evidence="10">Amino-acid biosynthesis; L-methionine biosynthesis via de novo pathway.</text>
</comment>
<keyword evidence="6 12" id="KW-0274">FAD</keyword>
<evidence type="ECO:0000313" key="14">
    <source>
        <dbReference type="Proteomes" id="UP000249986"/>
    </source>
</evidence>
<comment type="similarity">
    <text evidence="3 12">Belongs to the methylenetetrahydrofolate reductase family.</text>
</comment>
<organism evidence="13 14">
    <name type="scientific">Clostridium perfringens</name>
    <dbReference type="NCBI Taxonomy" id="1502"/>
    <lineage>
        <taxon>Bacteria</taxon>
        <taxon>Bacillati</taxon>
        <taxon>Bacillota</taxon>
        <taxon>Clostridia</taxon>
        <taxon>Eubacteriales</taxon>
        <taxon>Clostridiaceae</taxon>
        <taxon>Clostridium</taxon>
    </lineage>
</organism>
<dbReference type="RefSeq" id="WP_003454600.1">
    <property type="nucleotide sequence ID" value="NZ_CATNYD010000001.1"/>
</dbReference>
<comment type="catalytic activity">
    <reaction evidence="11">
        <text>(6S)-5-methyl-5,6,7,8-tetrahydrofolate + NAD(+) = (6R)-5,10-methylene-5,6,7,8-tetrahydrofolate + NADH + H(+)</text>
        <dbReference type="Rhea" id="RHEA:19821"/>
        <dbReference type="ChEBI" id="CHEBI:15378"/>
        <dbReference type="ChEBI" id="CHEBI:15636"/>
        <dbReference type="ChEBI" id="CHEBI:18608"/>
        <dbReference type="ChEBI" id="CHEBI:57540"/>
        <dbReference type="ChEBI" id="CHEBI:57945"/>
        <dbReference type="EC" id="1.5.1.54"/>
    </reaction>
    <physiologicalReaction direction="right-to-left" evidence="11">
        <dbReference type="Rhea" id="RHEA:19823"/>
    </physiologicalReaction>
</comment>
<dbReference type="GO" id="GO:0005829">
    <property type="term" value="C:cytosol"/>
    <property type="evidence" value="ECO:0007669"/>
    <property type="project" value="InterPro"/>
</dbReference>
<evidence type="ECO:0000256" key="3">
    <source>
        <dbReference type="ARBA" id="ARBA00006743"/>
    </source>
</evidence>
<accession>A0A2X2YEE7</accession>
<reference evidence="13 14" key="1">
    <citation type="submission" date="2018-06" db="EMBL/GenBank/DDBJ databases">
        <authorList>
            <consortium name="Pathogen Informatics"/>
            <person name="Doyle S."/>
        </authorList>
    </citation>
    <scope>NUCLEOTIDE SEQUENCE [LARGE SCALE GENOMIC DNA]</scope>
    <source>
        <strain evidence="13 14">NCTC10719</strain>
    </source>
</reference>